<feature type="compositionally biased region" description="Low complexity" evidence="1">
    <location>
        <begin position="52"/>
        <end position="63"/>
    </location>
</feature>
<comment type="caution">
    <text evidence="2">The sequence shown here is derived from an EMBL/GenBank/DDBJ whole genome shotgun (WGS) entry which is preliminary data.</text>
</comment>
<feature type="compositionally biased region" description="Polar residues" evidence="1">
    <location>
        <begin position="69"/>
        <end position="89"/>
    </location>
</feature>
<feature type="region of interest" description="Disordered" evidence="1">
    <location>
        <begin position="51"/>
        <end position="89"/>
    </location>
</feature>
<proteinExistence type="predicted"/>
<sequence>MKLLLKSFKSKKKIAEPIQTVQAETVTRPKRFPKISVIIEETNASLREISTKKSSMSEPSSKTELVDINAQTSSGARENSTASTQGGTNITKISKDTTSCFMDHVCIGSNHLTFKQESETVAPNVVVKATEPAPKMDTTGCFMDQACIGSDDLMTAEETMTAGETKSDGHSIDCERSQVSLVTLKHSDQGWLEEMKEEIIIFAKSKVASTTEYIRDTANVIDQLAGVKNGEGRDDDPTFDGTATMFDEASYFTEAMTVGSHVTRDQTFGKTTFEDDATCLTKDDTVKSHFTRDRSFGARTMDDEATYFTKDGTVRSYVTRGRSFGTRTLDDEATYLTTAETVRSYVTRDRSFGTRLTIEDDATYLTKDKSVRPYVTRDSSIRTRTFEDDASYLTKDKSVRSRVAADRPIGPRTFEDDATLLSKDKSVRSRVTNVSSIGTRAFEDDATYLTKDKSVRSYVTEDELTCLTKDDDVTYVTGSDYSFANQTASTYRTENHFTC</sequence>
<accession>A0ABD3PV07</accession>
<evidence type="ECO:0000313" key="3">
    <source>
        <dbReference type="Proteomes" id="UP001516023"/>
    </source>
</evidence>
<dbReference type="AlphaFoldDB" id="A0ABD3PV07"/>
<gene>
    <name evidence="2" type="ORF">HJC23_000853</name>
</gene>
<keyword evidence="3" id="KW-1185">Reference proteome</keyword>
<organism evidence="2 3">
    <name type="scientific">Cyclotella cryptica</name>
    <dbReference type="NCBI Taxonomy" id="29204"/>
    <lineage>
        <taxon>Eukaryota</taxon>
        <taxon>Sar</taxon>
        <taxon>Stramenopiles</taxon>
        <taxon>Ochrophyta</taxon>
        <taxon>Bacillariophyta</taxon>
        <taxon>Coscinodiscophyceae</taxon>
        <taxon>Thalassiosirophycidae</taxon>
        <taxon>Stephanodiscales</taxon>
        <taxon>Stephanodiscaceae</taxon>
        <taxon>Cyclotella</taxon>
    </lineage>
</organism>
<protein>
    <submittedName>
        <fullName evidence="2">Uncharacterized protein</fullName>
    </submittedName>
</protein>
<evidence type="ECO:0000256" key="1">
    <source>
        <dbReference type="SAM" id="MobiDB-lite"/>
    </source>
</evidence>
<dbReference type="EMBL" id="JABMIG020000116">
    <property type="protein sequence ID" value="KAL3791236.1"/>
    <property type="molecule type" value="Genomic_DNA"/>
</dbReference>
<reference evidence="2 3" key="1">
    <citation type="journal article" date="2020" name="G3 (Bethesda)">
        <title>Improved Reference Genome for Cyclotella cryptica CCMP332, a Model for Cell Wall Morphogenesis, Salinity Adaptation, and Lipid Production in Diatoms (Bacillariophyta).</title>
        <authorList>
            <person name="Roberts W.R."/>
            <person name="Downey K.M."/>
            <person name="Ruck E.C."/>
            <person name="Traller J.C."/>
            <person name="Alverson A.J."/>
        </authorList>
    </citation>
    <scope>NUCLEOTIDE SEQUENCE [LARGE SCALE GENOMIC DNA]</scope>
    <source>
        <strain evidence="2 3">CCMP332</strain>
    </source>
</reference>
<name>A0ABD3PV07_9STRA</name>
<dbReference type="Proteomes" id="UP001516023">
    <property type="component" value="Unassembled WGS sequence"/>
</dbReference>
<evidence type="ECO:0000313" key="2">
    <source>
        <dbReference type="EMBL" id="KAL3791236.1"/>
    </source>
</evidence>